<dbReference type="AlphaFoldDB" id="A0A370BQ65"/>
<organism evidence="1 2">
    <name type="scientific">Aspergillus niger ATCC 13496</name>
    <dbReference type="NCBI Taxonomy" id="1353008"/>
    <lineage>
        <taxon>Eukaryota</taxon>
        <taxon>Fungi</taxon>
        <taxon>Dikarya</taxon>
        <taxon>Ascomycota</taxon>
        <taxon>Pezizomycotina</taxon>
        <taxon>Eurotiomycetes</taxon>
        <taxon>Eurotiomycetidae</taxon>
        <taxon>Eurotiales</taxon>
        <taxon>Aspergillaceae</taxon>
        <taxon>Aspergillus</taxon>
        <taxon>Aspergillus subgen. Circumdati</taxon>
    </lineage>
</organism>
<reference evidence="1 2" key="1">
    <citation type="submission" date="2018-07" db="EMBL/GenBank/DDBJ databases">
        <title>Section-level genome sequencing of Aspergillus section Nigri to investigate inter- and intra-species variation.</title>
        <authorList>
            <consortium name="DOE Joint Genome Institute"/>
            <person name="Vesth T.C."/>
            <person name="Nybo J.L."/>
            <person name="Theobald S."/>
            <person name="Frisvad J.C."/>
            <person name="Larsen T.O."/>
            <person name="Nielsen K.F."/>
            <person name="Hoof J.B."/>
            <person name="Brandl J."/>
            <person name="Salamov A."/>
            <person name="Riley R."/>
            <person name="Gladden J.M."/>
            <person name="Phatale P."/>
            <person name="Nielsen M.T."/>
            <person name="Lyhne E.K."/>
            <person name="Kogle M.E."/>
            <person name="Strasser K."/>
            <person name="McDonnell E."/>
            <person name="Barry K."/>
            <person name="Clum A."/>
            <person name="Chen C."/>
            <person name="Nolan M."/>
            <person name="Sandor L."/>
            <person name="Kuo A."/>
            <person name="Lipzen A."/>
            <person name="Hainaut M."/>
            <person name="Drula E."/>
            <person name="Tsang A."/>
            <person name="Magnuson J.K."/>
            <person name="Henrissat B."/>
            <person name="Wiebenga A."/>
            <person name="Simmons B.A."/>
            <person name="Makela M.R."/>
            <person name="De vries R.P."/>
            <person name="Grigoriev I.V."/>
            <person name="Mortensen U.H."/>
            <person name="Baker S.E."/>
            <person name="Andersen M.R."/>
        </authorList>
    </citation>
    <scope>NUCLEOTIDE SEQUENCE [LARGE SCALE GENOMIC DNA]</scope>
    <source>
        <strain evidence="1 2">ATCC 13496</strain>
    </source>
</reference>
<gene>
    <name evidence="1" type="ORF">M747DRAFT_94407</name>
</gene>
<name>A0A370BQ65_ASPNG</name>
<evidence type="ECO:0000313" key="1">
    <source>
        <dbReference type="EMBL" id="RDH17703.1"/>
    </source>
</evidence>
<accession>A0A370BQ65</accession>
<proteinExistence type="predicted"/>
<dbReference type="Proteomes" id="UP000253845">
    <property type="component" value="Unassembled WGS sequence"/>
</dbReference>
<sequence>MCEVTSSGDEVLVADPEIGAGAVFIHSVIKPMETGGVPGDCLATVQNFNQCEPKIGGQVPSSHGWLVIEGPRATLRCCGRGSQWTRRCLNNLKMQHPSPTLSGVQTGLLE</sequence>
<dbReference type="VEuPathDB" id="FungiDB:M747DRAFT_94407"/>
<protein>
    <submittedName>
        <fullName evidence="1">Uncharacterized protein</fullName>
    </submittedName>
</protein>
<evidence type="ECO:0000313" key="2">
    <source>
        <dbReference type="Proteomes" id="UP000253845"/>
    </source>
</evidence>
<dbReference type="EMBL" id="KZ851928">
    <property type="protein sequence ID" value="RDH17703.1"/>
    <property type="molecule type" value="Genomic_DNA"/>
</dbReference>